<reference evidence="5 6" key="1">
    <citation type="journal article" date="2017" name="Curr. Biol.">
        <title>Genome architecture and evolution of a unichromosomal asexual nematode.</title>
        <authorList>
            <person name="Fradin H."/>
            <person name="Zegar C."/>
            <person name="Gutwein M."/>
            <person name="Lucas J."/>
            <person name="Kovtun M."/>
            <person name="Corcoran D."/>
            <person name="Baugh L.R."/>
            <person name="Kiontke K."/>
            <person name="Gunsalus K."/>
            <person name="Fitch D.H."/>
            <person name="Piano F."/>
        </authorList>
    </citation>
    <scope>NUCLEOTIDE SEQUENCE [LARGE SCALE GENOMIC DNA]</scope>
    <source>
        <strain evidence="5">PF1309</strain>
    </source>
</reference>
<feature type="region of interest" description="Disordered" evidence="2">
    <location>
        <begin position="25"/>
        <end position="143"/>
    </location>
</feature>
<keyword evidence="6" id="KW-1185">Reference proteome</keyword>
<feature type="compositionally biased region" description="Gly residues" evidence="2">
    <location>
        <begin position="25"/>
        <end position="36"/>
    </location>
</feature>
<organism evidence="5 6">
    <name type="scientific">Diploscapter pachys</name>
    <dbReference type="NCBI Taxonomy" id="2018661"/>
    <lineage>
        <taxon>Eukaryota</taxon>
        <taxon>Metazoa</taxon>
        <taxon>Ecdysozoa</taxon>
        <taxon>Nematoda</taxon>
        <taxon>Chromadorea</taxon>
        <taxon>Rhabditida</taxon>
        <taxon>Rhabditina</taxon>
        <taxon>Rhabditomorpha</taxon>
        <taxon>Rhabditoidea</taxon>
        <taxon>Rhabditidae</taxon>
        <taxon>Diploscapter</taxon>
    </lineage>
</organism>
<feature type="coiled-coil region" evidence="1">
    <location>
        <begin position="198"/>
        <end position="236"/>
    </location>
</feature>
<dbReference type="STRING" id="2018661.A0A2A2K6Y7"/>
<evidence type="ECO:0000256" key="3">
    <source>
        <dbReference type="SAM" id="SignalP"/>
    </source>
</evidence>
<dbReference type="EMBL" id="LIAE01009478">
    <property type="protein sequence ID" value="PAV69670.1"/>
    <property type="molecule type" value="Genomic_DNA"/>
</dbReference>
<gene>
    <name evidence="5" type="ORF">WR25_26877</name>
</gene>
<dbReference type="OrthoDB" id="5845888at2759"/>
<dbReference type="Proteomes" id="UP000218231">
    <property type="component" value="Unassembled WGS sequence"/>
</dbReference>
<feature type="domain" description="SXP/RAL-2 family protein Ani s 5-like cation-binding" evidence="4">
    <location>
        <begin position="160"/>
        <end position="268"/>
    </location>
</feature>
<dbReference type="PANTHER" id="PTHR21593:SF36">
    <property type="entry name" value="DUF148 DOMAIN-CONTAINING PROTEIN-RELATED"/>
    <property type="match status" value="1"/>
</dbReference>
<feature type="compositionally biased region" description="Gly residues" evidence="2">
    <location>
        <begin position="45"/>
        <end position="100"/>
    </location>
</feature>
<dbReference type="InterPro" id="IPR003677">
    <property type="entry name" value="ANIS5_cation-bd"/>
</dbReference>
<evidence type="ECO:0000313" key="6">
    <source>
        <dbReference type="Proteomes" id="UP000218231"/>
    </source>
</evidence>
<keyword evidence="1" id="KW-0175">Coiled coil</keyword>
<feature type="signal peptide" evidence="3">
    <location>
        <begin position="1"/>
        <end position="17"/>
    </location>
</feature>
<dbReference type="AlphaFoldDB" id="A0A2A2K6Y7"/>
<feature type="compositionally biased region" description="Gly residues" evidence="2">
    <location>
        <begin position="119"/>
        <end position="133"/>
    </location>
</feature>
<name>A0A2A2K6Y7_9BILA</name>
<evidence type="ECO:0000313" key="5">
    <source>
        <dbReference type="EMBL" id="PAV69670.1"/>
    </source>
</evidence>
<dbReference type="Pfam" id="PF02520">
    <property type="entry name" value="ANIS5_cation-bd"/>
    <property type="match status" value="1"/>
</dbReference>
<dbReference type="PANTHER" id="PTHR21593">
    <property type="entry name" value="PRION-LIKE- Q/N-RICH -DOMAIN-BEARING PROTEIN PROTEIN"/>
    <property type="match status" value="1"/>
</dbReference>
<feature type="chain" id="PRO_5012042095" description="SXP/RAL-2 family protein Ani s 5-like cation-binding domain-containing protein" evidence="3">
    <location>
        <begin position="18"/>
        <end position="298"/>
    </location>
</feature>
<sequence length="298" mass="31231">MLTKIALIALFGTTVLAQRGGWQMGQGAGPQGGQNGMSGWNNNQNGGGRPPFGGSNSGPGFPGSGNGNGNFGPGFGPGNGGNEIDGGFPFPGGNGQGPRQGGFNPYDGSDSRSGEMFTGPGGMRNGGGPFGGRGGRRGGHHGKGGMGKFFPFLKDVTPECRKDFFETMKNATANNETIAQLEQTTKDWAARCNATQAYEEFEQKAEQMMQEISKNVDALIQSLAGAKSQLEQILNNKDITPKELANQMRQFIQQNPQQFAALGFLAKLSSKQQPPVPGMSSTDMPVPMPVATSTMAAF</sequence>
<accession>A0A2A2K6Y7</accession>
<feature type="compositionally biased region" description="Basic residues" evidence="2">
    <location>
        <begin position="134"/>
        <end position="143"/>
    </location>
</feature>
<keyword evidence="3" id="KW-0732">Signal</keyword>
<evidence type="ECO:0000259" key="4">
    <source>
        <dbReference type="Pfam" id="PF02520"/>
    </source>
</evidence>
<evidence type="ECO:0000256" key="1">
    <source>
        <dbReference type="SAM" id="Coils"/>
    </source>
</evidence>
<dbReference type="InterPro" id="IPR052823">
    <property type="entry name" value="SXP/RAL-2_related"/>
</dbReference>
<protein>
    <recommendedName>
        <fullName evidence="4">SXP/RAL-2 family protein Ani s 5-like cation-binding domain-containing protein</fullName>
    </recommendedName>
</protein>
<proteinExistence type="predicted"/>
<evidence type="ECO:0000256" key="2">
    <source>
        <dbReference type="SAM" id="MobiDB-lite"/>
    </source>
</evidence>
<comment type="caution">
    <text evidence="5">The sequence shown here is derived from an EMBL/GenBank/DDBJ whole genome shotgun (WGS) entry which is preliminary data.</text>
</comment>